<dbReference type="PANTHER" id="PTHR35896">
    <property type="entry name" value="IG-LIKE DOMAIN-CONTAINING PROTEIN"/>
    <property type="match status" value="1"/>
</dbReference>
<reference evidence="2" key="1">
    <citation type="submission" date="2021-06" db="EMBL/GenBank/DDBJ databases">
        <title>Comparative genomics, transcriptomics and evolutionary studies reveal genomic signatures of adaptation to plant cell wall in hemibiotrophic fungi.</title>
        <authorList>
            <consortium name="DOE Joint Genome Institute"/>
            <person name="Baroncelli R."/>
            <person name="Diaz J.F."/>
            <person name="Benocci T."/>
            <person name="Peng M."/>
            <person name="Battaglia E."/>
            <person name="Haridas S."/>
            <person name="Andreopoulos W."/>
            <person name="Labutti K."/>
            <person name="Pangilinan J."/>
            <person name="Floch G.L."/>
            <person name="Makela M.R."/>
            <person name="Henrissat B."/>
            <person name="Grigoriev I.V."/>
            <person name="Crouch J.A."/>
            <person name="De Vries R.P."/>
            <person name="Sukno S.A."/>
            <person name="Thon M.R."/>
        </authorList>
    </citation>
    <scope>NUCLEOTIDE SEQUENCE</scope>
    <source>
        <strain evidence="2">CBS 102054</strain>
    </source>
</reference>
<feature type="transmembrane region" description="Helical" evidence="1">
    <location>
        <begin position="41"/>
        <end position="65"/>
    </location>
</feature>
<evidence type="ECO:0000256" key="1">
    <source>
        <dbReference type="SAM" id="Phobius"/>
    </source>
</evidence>
<sequence>MSSDSNTVCSYKELLNSENDRYVEETGITAASQQSARRYTWLLPVFSMGWVITTLICTAIALASWHNTQKLDSINGLIQRSLVIDSDLLKYANEHRYQGLPQPSNALMQMVTIDGLEVPGYELKYNASYCDEFANPAGAPSRGCVLDRVQGGWVPEVCSDRELREAWDSMPDFGWWLDEARTQKVSQERVYRGDPEIAGRTVYTSVNYHLHHCVAVMRLRNKNSLRKDRGLTFHMLSHHHIEHCFDRFLDWLTPEGINITKMPTEIRFSSAGVVDNKDKRTSECYVPV</sequence>
<dbReference type="AlphaFoldDB" id="A0AAI9ZTT4"/>
<gene>
    <name evidence="2" type="ORF">BDP81DRAFT_393404</name>
</gene>
<dbReference type="EMBL" id="JAHMHQ010000008">
    <property type="protein sequence ID" value="KAK1637710.1"/>
    <property type="molecule type" value="Genomic_DNA"/>
</dbReference>
<keyword evidence="3" id="KW-1185">Reference proteome</keyword>
<organism evidence="2 3">
    <name type="scientific">Colletotrichum phormii</name>
    <dbReference type="NCBI Taxonomy" id="359342"/>
    <lineage>
        <taxon>Eukaryota</taxon>
        <taxon>Fungi</taxon>
        <taxon>Dikarya</taxon>
        <taxon>Ascomycota</taxon>
        <taxon>Pezizomycotina</taxon>
        <taxon>Sordariomycetes</taxon>
        <taxon>Hypocreomycetidae</taxon>
        <taxon>Glomerellales</taxon>
        <taxon>Glomerellaceae</taxon>
        <taxon>Colletotrichum</taxon>
        <taxon>Colletotrichum acutatum species complex</taxon>
    </lineage>
</organism>
<keyword evidence="1" id="KW-0812">Transmembrane</keyword>
<evidence type="ECO:0000313" key="3">
    <source>
        <dbReference type="Proteomes" id="UP001243989"/>
    </source>
</evidence>
<dbReference type="Proteomes" id="UP001243989">
    <property type="component" value="Unassembled WGS sequence"/>
</dbReference>
<proteinExistence type="predicted"/>
<protein>
    <submittedName>
        <fullName evidence="2">Uncharacterized protein</fullName>
    </submittedName>
</protein>
<keyword evidence="1" id="KW-1133">Transmembrane helix</keyword>
<name>A0AAI9ZTT4_9PEZI</name>
<comment type="caution">
    <text evidence="2">The sequence shown here is derived from an EMBL/GenBank/DDBJ whole genome shotgun (WGS) entry which is preliminary data.</text>
</comment>
<dbReference type="GeneID" id="85472685"/>
<dbReference type="PANTHER" id="PTHR35896:SF3">
    <property type="entry name" value="MAJOR FACILITATOR SUPERFAMILY TRANSPORTER"/>
    <property type="match status" value="1"/>
</dbReference>
<keyword evidence="1" id="KW-0472">Membrane</keyword>
<dbReference type="InterPro" id="IPR053008">
    <property type="entry name" value="Phomopsin_biosynth_assoc"/>
</dbReference>
<accession>A0AAI9ZTT4</accession>
<dbReference type="RefSeq" id="XP_060446317.1">
    <property type="nucleotide sequence ID" value="XM_060587823.1"/>
</dbReference>
<evidence type="ECO:0000313" key="2">
    <source>
        <dbReference type="EMBL" id="KAK1637710.1"/>
    </source>
</evidence>